<evidence type="ECO:0000313" key="6">
    <source>
        <dbReference type="EMBL" id="SUN44669.1"/>
    </source>
</evidence>
<evidence type="ECO:0000259" key="5">
    <source>
        <dbReference type="SMART" id="SM00507"/>
    </source>
</evidence>
<dbReference type="InterPro" id="IPR002711">
    <property type="entry name" value="HNH"/>
</dbReference>
<name>A0A380JM97_9STRE</name>
<dbReference type="PANTHER" id="PTHR41286:SF1">
    <property type="entry name" value="HNH NUCLEASE YAJD-RELATED"/>
    <property type="match status" value="1"/>
</dbReference>
<evidence type="ECO:0000256" key="2">
    <source>
        <dbReference type="ARBA" id="ARBA00022801"/>
    </source>
</evidence>
<gene>
    <name evidence="6" type="ORF">NCTC12092_00175</name>
</gene>
<dbReference type="GO" id="GO:0003676">
    <property type="term" value="F:nucleic acid binding"/>
    <property type="evidence" value="ECO:0007669"/>
    <property type="project" value="InterPro"/>
</dbReference>
<comment type="similarity">
    <text evidence="3">Belongs to the HNH nuclease family.</text>
</comment>
<proteinExistence type="inferred from homology"/>
<dbReference type="GO" id="GO:0016787">
    <property type="term" value="F:hydrolase activity"/>
    <property type="evidence" value="ECO:0007669"/>
    <property type="project" value="UniProtKB-KW"/>
</dbReference>
<evidence type="ECO:0000256" key="4">
    <source>
        <dbReference type="ARBA" id="ARBA00040194"/>
    </source>
</evidence>
<accession>A0A380JM97</accession>
<dbReference type="AlphaFoldDB" id="A0A380JM97"/>
<evidence type="ECO:0000256" key="1">
    <source>
        <dbReference type="ARBA" id="ARBA00022722"/>
    </source>
</evidence>
<evidence type="ECO:0000256" key="3">
    <source>
        <dbReference type="ARBA" id="ARBA00038412"/>
    </source>
</evidence>
<organism evidence="6 7">
    <name type="scientific">Streptococcus equi subsp. equi</name>
    <dbReference type="NCBI Taxonomy" id="148942"/>
    <lineage>
        <taxon>Bacteria</taxon>
        <taxon>Bacillati</taxon>
        <taxon>Bacillota</taxon>
        <taxon>Bacilli</taxon>
        <taxon>Lactobacillales</taxon>
        <taxon>Streptococcaceae</taxon>
        <taxon>Streptococcus</taxon>
    </lineage>
</organism>
<dbReference type="GO" id="GO:0005829">
    <property type="term" value="C:cytosol"/>
    <property type="evidence" value="ECO:0007669"/>
    <property type="project" value="TreeGrafter"/>
</dbReference>
<dbReference type="Pfam" id="PF01844">
    <property type="entry name" value="HNH"/>
    <property type="match status" value="1"/>
</dbReference>
<dbReference type="CDD" id="cd00085">
    <property type="entry name" value="HNHc"/>
    <property type="match status" value="1"/>
</dbReference>
<keyword evidence="6" id="KW-0255">Endonuclease</keyword>
<keyword evidence="2" id="KW-0378">Hydrolase</keyword>
<dbReference type="RefSeq" id="WP_200831596.1">
    <property type="nucleotide sequence ID" value="NZ_UHFF01000002.1"/>
</dbReference>
<dbReference type="EMBL" id="UHFF01000002">
    <property type="protein sequence ID" value="SUN44669.1"/>
    <property type="molecule type" value="Genomic_DNA"/>
</dbReference>
<dbReference type="SMART" id="SM00507">
    <property type="entry name" value="HNHc"/>
    <property type="match status" value="1"/>
</dbReference>
<keyword evidence="1" id="KW-0540">Nuclease</keyword>
<reference evidence="6 7" key="1">
    <citation type="submission" date="2018-06" db="EMBL/GenBank/DDBJ databases">
        <authorList>
            <consortium name="Pathogen Informatics"/>
            <person name="Doyle S."/>
        </authorList>
    </citation>
    <scope>NUCLEOTIDE SEQUENCE [LARGE SCALE GENOMIC DNA]</scope>
    <source>
        <strain evidence="6 7">NCTC12092</strain>
    </source>
</reference>
<sequence length="101" mass="12550">MIKIDTTSKESMYRTFYHKTEWRKLREIAIIRDKRECVWCRQNGKRTTTNLEVDHIKEVKDYPELALDLDNLRTLCKDCHNRRHGRYQKKESRWDDETFEW</sequence>
<dbReference type="PANTHER" id="PTHR41286">
    <property type="entry name" value="HNH NUCLEASE YAJD-RELATED"/>
    <property type="match status" value="1"/>
</dbReference>
<dbReference type="GO" id="GO:0004519">
    <property type="term" value="F:endonuclease activity"/>
    <property type="evidence" value="ECO:0007669"/>
    <property type="project" value="UniProtKB-KW"/>
</dbReference>
<dbReference type="Gene3D" id="1.10.30.50">
    <property type="match status" value="1"/>
</dbReference>
<dbReference type="InterPro" id="IPR003615">
    <property type="entry name" value="HNH_nuc"/>
</dbReference>
<evidence type="ECO:0000313" key="7">
    <source>
        <dbReference type="Proteomes" id="UP000254461"/>
    </source>
</evidence>
<dbReference type="Proteomes" id="UP000254461">
    <property type="component" value="Unassembled WGS sequence"/>
</dbReference>
<feature type="domain" description="HNH nuclease" evidence="5">
    <location>
        <begin position="24"/>
        <end position="81"/>
    </location>
</feature>
<protein>
    <recommendedName>
        <fullName evidence="4">Putative HNH nuclease YajD</fullName>
    </recommendedName>
</protein>
<dbReference type="GO" id="GO:0008270">
    <property type="term" value="F:zinc ion binding"/>
    <property type="evidence" value="ECO:0007669"/>
    <property type="project" value="InterPro"/>
</dbReference>